<feature type="compositionally biased region" description="Basic and acidic residues" evidence="8">
    <location>
        <begin position="466"/>
        <end position="476"/>
    </location>
</feature>
<dbReference type="GO" id="GO:0008270">
    <property type="term" value="F:zinc ion binding"/>
    <property type="evidence" value="ECO:0007669"/>
    <property type="project" value="UniProtKB-KW"/>
</dbReference>
<keyword evidence="4" id="KW-0863">Zinc-finger</keyword>
<evidence type="ECO:0000256" key="1">
    <source>
        <dbReference type="ARBA" id="ARBA00004316"/>
    </source>
</evidence>
<proteinExistence type="predicted"/>
<organism evidence="10">
    <name type="scientific">Stegastes partitus</name>
    <name type="common">bicolor damselfish</name>
    <dbReference type="NCBI Taxonomy" id="144197"/>
    <lineage>
        <taxon>Eukaryota</taxon>
        <taxon>Metazoa</taxon>
        <taxon>Chordata</taxon>
        <taxon>Craniata</taxon>
        <taxon>Vertebrata</taxon>
        <taxon>Euteleostomi</taxon>
        <taxon>Actinopterygii</taxon>
        <taxon>Neopterygii</taxon>
        <taxon>Teleostei</taxon>
        <taxon>Neoteleostei</taxon>
        <taxon>Acanthomorphata</taxon>
        <taxon>Ovalentaria</taxon>
        <taxon>Pomacentridae</taxon>
        <taxon>Stegastes</taxon>
    </lineage>
</organism>
<dbReference type="GO" id="GO:0042995">
    <property type="term" value="C:cell projection"/>
    <property type="evidence" value="ECO:0007669"/>
    <property type="project" value="UniProtKB-SubCell"/>
</dbReference>
<reference evidence="10" key="1">
    <citation type="submission" date="2023-09" db="UniProtKB">
        <authorList>
            <consortium name="Ensembl"/>
        </authorList>
    </citation>
    <scope>IDENTIFICATION</scope>
</reference>
<gene>
    <name evidence="10" type="primary">DZANK1</name>
</gene>
<accession>A0A3B4Z7U9</accession>
<name>A0A3B4Z7U9_9TELE</name>
<feature type="domain" description="DZANK-type" evidence="9">
    <location>
        <begin position="296"/>
        <end position="341"/>
    </location>
</feature>
<keyword evidence="2" id="KW-0479">Metal-binding</keyword>
<feature type="compositionally biased region" description="Polar residues" evidence="8">
    <location>
        <begin position="364"/>
        <end position="379"/>
    </location>
</feature>
<feature type="compositionally biased region" description="Basic and acidic residues" evidence="8">
    <location>
        <begin position="497"/>
        <end position="516"/>
    </location>
</feature>
<comment type="subcellular location">
    <subcellularLocation>
        <location evidence="1">Cell projection</location>
    </subcellularLocation>
</comment>
<dbReference type="AlphaFoldDB" id="A0A3B4Z7U9"/>
<evidence type="ECO:0000256" key="6">
    <source>
        <dbReference type="ARBA" id="ARBA00023043"/>
    </source>
</evidence>
<dbReference type="GeneTree" id="ENSGT00390000000549"/>
<evidence type="ECO:0000259" key="9">
    <source>
        <dbReference type="Pfam" id="PF12773"/>
    </source>
</evidence>
<feature type="region of interest" description="Disordered" evidence="8">
    <location>
        <begin position="457"/>
        <end position="523"/>
    </location>
</feature>
<keyword evidence="6" id="KW-0040">ANK repeat</keyword>
<dbReference type="InterPro" id="IPR052481">
    <property type="entry name" value="DZAN1"/>
</dbReference>
<dbReference type="InterPro" id="IPR026876">
    <property type="entry name" value="Fn3_assoc_repeat"/>
</dbReference>
<protein>
    <submittedName>
        <fullName evidence="10">Double zinc ribbon and ankyrin repeat domains 1</fullName>
    </submittedName>
</protein>
<evidence type="ECO:0000256" key="2">
    <source>
        <dbReference type="ARBA" id="ARBA00022723"/>
    </source>
</evidence>
<evidence type="ECO:0000313" key="10">
    <source>
        <dbReference type="Ensembl" id="ENSSPAP00000002649.1"/>
    </source>
</evidence>
<keyword evidence="7" id="KW-0966">Cell projection</keyword>
<dbReference type="Pfam" id="PF12773">
    <property type="entry name" value="DZR"/>
    <property type="match status" value="1"/>
</dbReference>
<feature type="region of interest" description="Disordered" evidence="8">
    <location>
        <begin position="392"/>
        <end position="421"/>
    </location>
</feature>
<evidence type="ECO:0000256" key="3">
    <source>
        <dbReference type="ARBA" id="ARBA00022737"/>
    </source>
</evidence>
<dbReference type="Ensembl" id="ENSSPAT00000002691.1">
    <property type="protein sequence ID" value="ENSSPAP00000002649.1"/>
    <property type="gene ID" value="ENSSPAG00000001937.1"/>
</dbReference>
<dbReference type="STRING" id="144197.ENSSPAP00000002649"/>
<feature type="region of interest" description="Disordered" evidence="8">
    <location>
        <begin position="351"/>
        <end position="379"/>
    </location>
</feature>
<evidence type="ECO:0000256" key="4">
    <source>
        <dbReference type="ARBA" id="ARBA00022771"/>
    </source>
</evidence>
<evidence type="ECO:0000256" key="5">
    <source>
        <dbReference type="ARBA" id="ARBA00022833"/>
    </source>
</evidence>
<dbReference type="Pfam" id="PF13287">
    <property type="entry name" value="Fn3_assoc"/>
    <property type="match status" value="1"/>
</dbReference>
<dbReference type="PANTHER" id="PTHR16058:SF4">
    <property type="entry name" value="DOUBLE ZINC RIBBON AND ANKYRIN REPEAT-CONTAINING PROTEIN 1"/>
    <property type="match status" value="1"/>
</dbReference>
<dbReference type="PANTHER" id="PTHR16058">
    <property type="entry name" value="DOUBLE ZINC RIBBON AND ANKYRIN REPEAT-CONTAINING PROTEIN 1"/>
    <property type="match status" value="1"/>
</dbReference>
<sequence>MAAGAVSAPLIIPVIQLQSHRAKNHIDTSTPVCLQSDTAGVQIFYTVDGSRPAAGGRKYSGPVLLPAGRVSVRAVAVTSDGRQSSVVTKAFSVDQAGSRTEHEVLQDGAQVSKHLYTASAADSVSHQPRMFLHSQLSYCGVLPVCQGSGDLGSTPASRLQRQTDFLPCTRCLSLRPSDPLARFCAQCGAVVPPLPGQRLPPAEGGQMLLCVFCNRLVPANTHSCLVCEAPIDQQLQPQAGRTLQDHVLCVCCGSGNPAHISSCLTCETHLQQVTPSAGVGGSAPSVPATDGRSVSCSRCKRINHSDARYCDWCGAKVISCVMCWRCGASGHPYASYCASCGVFLEAPAPPTSRNDITPPAGGRATSQVRSPPTLDQSTQTVGLYYPSATELHKKEQQKAEQLSREQASRDRRPLQTAVSPGRGYWRKQLDHVCAHLRSYVQNHAPFRALLGEPRLGQVRSPAPHLSDGHVTCRKDGGTPAGGGFRPALRPESLSSVTERRSDELSKNSSAEAKEQRVTNASSS</sequence>
<feature type="compositionally biased region" description="Basic and acidic residues" evidence="8">
    <location>
        <begin position="392"/>
        <end position="413"/>
    </location>
</feature>
<keyword evidence="5" id="KW-0862">Zinc</keyword>
<evidence type="ECO:0000256" key="8">
    <source>
        <dbReference type="SAM" id="MobiDB-lite"/>
    </source>
</evidence>
<evidence type="ECO:0000256" key="7">
    <source>
        <dbReference type="ARBA" id="ARBA00023273"/>
    </source>
</evidence>
<dbReference type="InterPro" id="IPR025874">
    <property type="entry name" value="DZR"/>
</dbReference>
<keyword evidence="3" id="KW-0677">Repeat</keyword>